<gene>
    <name evidence="10" type="primary">Cni-fzy-1</name>
    <name evidence="10" type="synonym">Cnig_chr_II.g6364</name>
    <name evidence="10" type="ORF">B9Z55_006364</name>
</gene>
<dbReference type="InterPro" id="IPR001680">
    <property type="entry name" value="WD40_rpt"/>
</dbReference>
<dbReference type="GO" id="GO:1990757">
    <property type="term" value="F:ubiquitin ligase activator activity"/>
    <property type="evidence" value="ECO:0007669"/>
    <property type="project" value="TreeGrafter"/>
</dbReference>
<evidence type="ECO:0000259" key="9">
    <source>
        <dbReference type="Pfam" id="PF24807"/>
    </source>
</evidence>
<evidence type="ECO:0000256" key="7">
    <source>
        <dbReference type="PROSITE-ProRule" id="PRU00221"/>
    </source>
</evidence>
<keyword evidence="6" id="KW-0131">Cell cycle</keyword>
<dbReference type="PROSITE" id="PS50294">
    <property type="entry name" value="WD_REPEATS_REGION"/>
    <property type="match status" value="1"/>
</dbReference>
<dbReference type="InterPro" id="IPR036322">
    <property type="entry name" value="WD40_repeat_dom_sf"/>
</dbReference>
<dbReference type="PANTHER" id="PTHR19918">
    <property type="entry name" value="CELL DIVISION CYCLE 20 CDC20 FIZZY -RELATED"/>
    <property type="match status" value="1"/>
</dbReference>
<dbReference type="GO" id="GO:1905786">
    <property type="term" value="P:positive regulation of anaphase-promoting complex-dependent catabolic process"/>
    <property type="evidence" value="ECO:0007669"/>
    <property type="project" value="TreeGrafter"/>
</dbReference>
<dbReference type="GO" id="GO:0005680">
    <property type="term" value="C:anaphase-promoting complex"/>
    <property type="evidence" value="ECO:0007669"/>
    <property type="project" value="TreeGrafter"/>
</dbReference>
<keyword evidence="11" id="KW-1185">Reference proteome</keyword>
<evidence type="ECO:0000256" key="4">
    <source>
        <dbReference type="ARBA" id="ARBA00022737"/>
    </source>
</evidence>
<dbReference type="Gene3D" id="2.130.10.10">
    <property type="entry name" value="YVTN repeat-like/Quinoprotein amine dehydrogenase"/>
    <property type="match status" value="1"/>
</dbReference>
<dbReference type="InterPro" id="IPR033010">
    <property type="entry name" value="Cdc20/Fizzy"/>
</dbReference>
<organism evidence="10 11">
    <name type="scientific">Caenorhabditis nigoni</name>
    <dbReference type="NCBI Taxonomy" id="1611254"/>
    <lineage>
        <taxon>Eukaryota</taxon>
        <taxon>Metazoa</taxon>
        <taxon>Ecdysozoa</taxon>
        <taxon>Nematoda</taxon>
        <taxon>Chromadorea</taxon>
        <taxon>Rhabditida</taxon>
        <taxon>Rhabditina</taxon>
        <taxon>Rhabditomorpha</taxon>
        <taxon>Rhabditoidea</taxon>
        <taxon>Rhabditidae</taxon>
        <taxon>Peloderinae</taxon>
        <taxon>Caenorhabditis</taxon>
    </lineage>
</organism>
<evidence type="ECO:0000256" key="6">
    <source>
        <dbReference type="ARBA" id="ARBA00023306"/>
    </source>
</evidence>
<evidence type="ECO:0000313" key="10">
    <source>
        <dbReference type="EMBL" id="PIC46783.1"/>
    </source>
</evidence>
<dbReference type="PANTHER" id="PTHR19918:SF8">
    <property type="entry name" value="FI02843P"/>
    <property type="match status" value="1"/>
</dbReference>
<comment type="caution">
    <text evidence="10">The sequence shown here is derived from an EMBL/GenBank/DDBJ whole genome shotgun (WGS) entry which is preliminary data.</text>
</comment>
<evidence type="ECO:0000256" key="1">
    <source>
        <dbReference type="ARBA" id="ARBA00006445"/>
    </source>
</evidence>
<keyword evidence="5" id="KW-0498">Mitosis</keyword>
<dbReference type="EMBL" id="PDUG01000002">
    <property type="protein sequence ID" value="PIC46783.1"/>
    <property type="molecule type" value="Genomic_DNA"/>
</dbReference>
<feature type="domain" description="CDC20/Fizzy WD40" evidence="9">
    <location>
        <begin position="250"/>
        <end position="562"/>
    </location>
</feature>
<evidence type="ECO:0000256" key="3">
    <source>
        <dbReference type="ARBA" id="ARBA00022618"/>
    </source>
</evidence>
<dbReference type="InterPro" id="IPR015943">
    <property type="entry name" value="WD40/YVTN_repeat-like_dom_sf"/>
</dbReference>
<dbReference type="STRING" id="1611254.A0A2G5V4S5"/>
<dbReference type="GO" id="GO:0051301">
    <property type="term" value="P:cell division"/>
    <property type="evidence" value="ECO:0007669"/>
    <property type="project" value="UniProtKB-KW"/>
</dbReference>
<evidence type="ECO:0000256" key="8">
    <source>
        <dbReference type="SAM" id="MobiDB-lite"/>
    </source>
</evidence>
<proteinExistence type="inferred from homology"/>
<dbReference type="InterPro" id="IPR056150">
    <property type="entry name" value="WD40_CDC20-Fz"/>
</dbReference>
<feature type="repeat" description="WD" evidence="7">
    <location>
        <begin position="392"/>
        <end position="424"/>
    </location>
</feature>
<comment type="similarity">
    <text evidence="1">Belongs to the WD repeat CDC20/Fizzy family.</text>
</comment>
<keyword evidence="3" id="KW-0132">Cell division</keyword>
<dbReference type="GO" id="GO:0010997">
    <property type="term" value="F:anaphase-promoting complex binding"/>
    <property type="evidence" value="ECO:0007669"/>
    <property type="project" value="InterPro"/>
</dbReference>
<name>A0A2G5V4S5_9PELO</name>
<dbReference type="AlphaFoldDB" id="A0A2G5V4S5"/>
<sequence length="588" mass="65930">MCVIGHYAIENMHILRFGKYQNPACFYPIYSEKFFLNMSLLPFFPGFLYVCPNLPGLCGVYWCKPARLTPPETPRRSYRVRKMNNRGRTPGSAGRTVRPSVQQNGLTMRKRDMTPTRNTNLVPNASFIGDRFLGVRLDQDELDHANHLMTSKLYNKENLNNSISEPNSPEKKNVESEALKQMMRHKSAGALTDADDGDRILCYKKNLAPPPAIGYINQAKVLYSTNSVINPASSVKKSTRHVKETASKVLDGPGLTKDLYSRHLDWGCHNWVAVALGHELYLWNTETCVIKNFFEDNAPTSEGMITSVRWSQEGRYISLGYASGAVKIYDPNRPKTTEYVRELRTLRVGGASRCASIAWKKQGVMTCGYKSGDIVNHDVRVAQHVVSSWGGDNGHSRDITALEWSSDENMCVSASSDRTAKVWDGRHTRGDGVVQDPEPLFTIDEHTGQVRTAQFCSFRDGILATAGGINDGTVRLWDVKRQCQKIRELNVCETGGVGGIVFNRPYSEMLTASDDGFLRIFRFNANYKLSHEIQASNEPIMDLVGSPYDEVLIGDMEETLKVFQLFTVDKSTNILDRTAPKNVGLNVR</sequence>
<dbReference type="FunFam" id="2.130.10.10:FF:001258">
    <property type="entry name" value="WD repeat-containing protein fzy-1"/>
    <property type="match status" value="1"/>
</dbReference>
<reference evidence="11" key="1">
    <citation type="submission" date="2017-10" db="EMBL/GenBank/DDBJ databases">
        <title>Rapid genome shrinkage in a self-fertile nematode reveals novel sperm competition proteins.</title>
        <authorList>
            <person name="Yin D."/>
            <person name="Schwarz E.M."/>
            <person name="Thomas C.G."/>
            <person name="Felde R.L."/>
            <person name="Korf I.F."/>
            <person name="Cutter A.D."/>
            <person name="Schartner C.M."/>
            <person name="Ralston E.J."/>
            <person name="Meyer B.J."/>
            <person name="Haag E.S."/>
        </authorList>
    </citation>
    <scope>NUCLEOTIDE SEQUENCE [LARGE SCALE GENOMIC DNA]</scope>
    <source>
        <strain evidence="11">JU1422</strain>
    </source>
</reference>
<dbReference type="PROSITE" id="PS50082">
    <property type="entry name" value="WD_REPEATS_2"/>
    <property type="match status" value="1"/>
</dbReference>
<dbReference type="Proteomes" id="UP000230233">
    <property type="component" value="Chromosome II"/>
</dbReference>
<keyword evidence="4" id="KW-0677">Repeat</keyword>
<dbReference type="Pfam" id="PF24807">
    <property type="entry name" value="WD40_CDC20-Fz"/>
    <property type="match status" value="1"/>
</dbReference>
<dbReference type="SUPFAM" id="SSF50978">
    <property type="entry name" value="WD40 repeat-like"/>
    <property type="match status" value="1"/>
</dbReference>
<evidence type="ECO:0000256" key="2">
    <source>
        <dbReference type="ARBA" id="ARBA00022574"/>
    </source>
</evidence>
<feature type="region of interest" description="Disordered" evidence="8">
    <location>
        <begin position="82"/>
        <end position="120"/>
    </location>
</feature>
<evidence type="ECO:0000313" key="11">
    <source>
        <dbReference type="Proteomes" id="UP000230233"/>
    </source>
</evidence>
<accession>A0A2G5V4S5</accession>
<protein>
    <recommendedName>
        <fullName evidence="9">CDC20/Fizzy WD40 domain-containing protein</fullName>
    </recommendedName>
</protein>
<dbReference type="SMART" id="SM00320">
    <property type="entry name" value="WD40"/>
    <property type="match status" value="5"/>
</dbReference>
<dbReference type="OrthoDB" id="10263272at2759"/>
<evidence type="ECO:0000256" key="5">
    <source>
        <dbReference type="ARBA" id="ARBA00022776"/>
    </source>
</evidence>
<keyword evidence="2 7" id="KW-0853">WD repeat</keyword>
<dbReference type="GO" id="GO:0031145">
    <property type="term" value="P:anaphase-promoting complex-dependent catabolic process"/>
    <property type="evidence" value="ECO:0007669"/>
    <property type="project" value="TreeGrafter"/>
</dbReference>